<comment type="caution">
    <text evidence="2">The sequence shown here is derived from an EMBL/GenBank/DDBJ whole genome shotgun (WGS) entry which is preliminary data.</text>
</comment>
<feature type="transmembrane region" description="Helical" evidence="1">
    <location>
        <begin position="34"/>
        <end position="52"/>
    </location>
</feature>
<keyword evidence="1" id="KW-1133">Transmembrane helix</keyword>
<keyword evidence="3" id="KW-1185">Reference proteome</keyword>
<feature type="transmembrane region" description="Helical" evidence="1">
    <location>
        <begin position="7"/>
        <end position="28"/>
    </location>
</feature>
<evidence type="ECO:0000256" key="1">
    <source>
        <dbReference type="SAM" id="Phobius"/>
    </source>
</evidence>
<gene>
    <name evidence="2" type="ORF">NE686_15760</name>
</gene>
<keyword evidence="1" id="KW-0472">Membrane</keyword>
<protein>
    <submittedName>
        <fullName evidence="2">Uncharacterized protein</fullName>
    </submittedName>
</protein>
<keyword evidence="1" id="KW-0812">Transmembrane</keyword>
<organism evidence="2 3">
    <name type="scientific">Tissierella carlieri</name>
    <dbReference type="NCBI Taxonomy" id="689904"/>
    <lineage>
        <taxon>Bacteria</taxon>
        <taxon>Bacillati</taxon>
        <taxon>Bacillota</taxon>
        <taxon>Tissierellia</taxon>
        <taxon>Tissierellales</taxon>
        <taxon>Tissierellaceae</taxon>
        <taxon>Tissierella</taxon>
    </lineage>
</organism>
<evidence type="ECO:0000313" key="3">
    <source>
        <dbReference type="Proteomes" id="UP001524478"/>
    </source>
</evidence>
<dbReference type="Proteomes" id="UP001524478">
    <property type="component" value="Unassembled WGS sequence"/>
</dbReference>
<name>A0ABT1SDK2_9FIRM</name>
<dbReference type="EMBL" id="JANGAC010000013">
    <property type="protein sequence ID" value="MCQ4924558.1"/>
    <property type="molecule type" value="Genomic_DNA"/>
</dbReference>
<proteinExistence type="predicted"/>
<accession>A0ABT1SDK2</accession>
<evidence type="ECO:0000313" key="2">
    <source>
        <dbReference type="EMBL" id="MCQ4924558.1"/>
    </source>
</evidence>
<sequence length="62" mass="7500">MKRMFFDILEAIVFLITLSFVFRILIYFRINFNYIYVAIGFLTAWVVAKMILRRFLGKVDEI</sequence>
<dbReference type="RefSeq" id="WP_256312285.1">
    <property type="nucleotide sequence ID" value="NZ_JANGAC010000013.1"/>
</dbReference>
<reference evidence="2 3" key="1">
    <citation type="submission" date="2022-06" db="EMBL/GenBank/DDBJ databases">
        <title>Isolation of gut microbiota from human fecal samples.</title>
        <authorList>
            <person name="Pamer E.G."/>
            <person name="Barat B."/>
            <person name="Waligurski E."/>
            <person name="Medina S."/>
            <person name="Paddock L."/>
            <person name="Mostad J."/>
        </authorList>
    </citation>
    <scope>NUCLEOTIDE SEQUENCE [LARGE SCALE GENOMIC DNA]</scope>
    <source>
        <strain evidence="2 3">DFI.7.95</strain>
    </source>
</reference>